<accession>A0A7W8AZ28</accession>
<comment type="caution">
    <text evidence="1">The sequence shown here is derived from an EMBL/GenBank/DDBJ whole genome shotgun (WGS) entry which is preliminary data.</text>
</comment>
<reference evidence="1 2" key="1">
    <citation type="submission" date="2020-08" db="EMBL/GenBank/DDBJ databases">
        <title>Genomic Encyclopedia of Type Strains, Phase III (KMG-III): the genomes of soil and plant-associated and newly described type strains.</title>
        <authorList>
            <person name="Whitman W."/>
        </authorList>
    </citation>
    <scope>NUCLEOTIDE SEQUENCE [LARGE SCALE GENOMIC DNA]</scope>
    <source>
        <strain evidence="1 2">CECT 3146</strain>
    </source>
</reference>
<evidence type="ECO:0000313" key="2">
    <source>
        <dbReference type="Proteomes" id="UP000549009"/>
    </source>
</evidence>
<keyword evidence="2" id="KW-1185">Reference proteome</keyword>
<evidence type="ECO:0000313" key="1">
    <source>
        <dbReference type="EMBL" id="MBB5107310.1"/>
    </source>
</evidence>
<name>A0A7W8AZ28_STRST</name>
<gene>
    <name evidence="1" type="ORF">FHS40_006427</name>
</gene>
<organism evidence="1 2">
    <name type="scientific">Streptomyces spectabilis</name>
    <dbReference type="NCBI Taxonomy" id="68270"/>
    <lineage>
        <taxon>Bacteria</taxon>
        <taxon>Bacillati</taxon>
        <taxon>Actinomycetota</taxon>
        <taxon>Actinomycetes</taxon>
        <taxon>Kitasatosporales</taxon>
        <taxon>Streptomycetaceae</taxon>
        <taxon>Streptomyces</taxon>
    </lineage>
</organism>
<dbReference type="Proteomes" id="UP000549009">
    <property type="component" value="Unassembled WGS sequence"/>
</dbReference>
<sequence>MQVLLDIVHVSEYVWAAAHSFHRPGTPAAEAWVAGHLTMILHGRASRAAAEITAQAERAGLRGAKREAADTCVRYLAGHLDQLCYDTALAEGWPIATGPIEGACRHLIGDRLEITRARWGLSGAEAVLELRAVKDNGDLDAYFAFHLAREHERLSSTSDQHDYDLTV</sequence>
<protein>
    <submittedName>
        <fullName evidence="1">Uncharacterized protein</fullName>
    </submittedName>
</protein>
<dbReference type="AlphaFoldDB" id="A0A7W8AZ28"/>
<dbReference type="EMBL" id="JACHJD010000013">
    <property type="protein sequence ID" value="MBB5107310.1"/>
    <property type="molecule type" value="Genomic_DNA"/>
</dbReference>
<proteinExistence type="predicted"/>